<evidence type="ECO:0000256" key="4">
    <source>
        <dbReference type="ARBA" id="ARBA00022634"/>
    </source>
</evidence>
<evidence type="ECO:0000259" key="12">
    <source>
        <dbReference type="Pfam" id="PF00317"/>
    </source>
</evidence>
<dbReference type="Gene3D" id="3.20.70.20">
    <property type="match status" value="1"/>
</dbReference>
<evidence type="ECO:0000256" key="11">
    <source>
        <dbReference type="RuleBase" id="RU364064"/>
    </source>
</evidence>
<name>A0ABT4M4L5_9BURK</name>
<evidence type="ECO:0000256" key="10">
    <source>
        <dbReference type="ARBA" id="ARBA00047754"/>
    </source>
</evidence>
<dbReference type="Proteomes" id="UP001068379">
    <property type="component" value="Unassembled WGS sequence"/>
</dbReference>
<evidence type="ECO:0000256" key="3">
    <source>
        <dbReference type="ARBA" id="ARBA00022628"/>
    </source>
</evidence>
<dbReference type="EC" id="1.17.4.1" evidence="11"/>
<proteinExistence type="inferred from homology"/>
<comment type="cofactor">
    <cofactor evidence="1 11">
        <name>adenosylcob(III)alamin</name>
        <dbReference type="ChEBI" id="CHEBI:18408"/>
    </cofactor>
</comment>
<evidence type="ECO:0000256" key="1">
    <source>
        <dbReference type="ARBA" id="ARBA00001922"/>
    </source>
</evidence>
<evidence type="ECO:0000313" key="14">
    <source>
        <dbReference type="EMBL" id="MCZ4330263.1"/>
    </source>
</evidence>
<dbReference type="PANTHER" id="PTHR43371:SF1">
    <property type="entry name" value="RIBONUCLEOSIDE-DIPHOSPHATE REDUCTASE"/>
    <property type="match status" value="1"/>
</dbReference>
<keyword evidence="3 11" id="KW-0846">Cobalamin</keyword>
<evidence type="ECO:0000256" key="2">
    <source>
        <dbReference type="ARBA" id="ARBA00007405"/>
    </source>
</evidence>
<evidence type="ECO:0000259" key="13">
    <source>
        <dbReference type="Pfam" id="PF02867"/>
    </source>
</evidence>
<evidence type="ECO:0000256" key="5">
    <source>
        <dbReference type="ARBA" id="ARBA00022741"/>
    </source>
</evidence>
<keyword evidence="5 11" id="KW-0547">Nucleotide-binding</keyword>
<keyword evidence="4 11" id="KW-0237">DNA synthesis</keyword>
<dbReference type="PANTHER" id="PTHR43371">
    <property type="entry name" value="VITAMIN B12-DEPENDENT RIBONUCLEOTIDE REDUCTASE"/>
    <property type="match status" value="1"/>
</dbReference>
<evidence type="ECO:0000256" key="9">
    <source>
        <dbReference type="ARBA" id="ARBA00023285"/>
    </source>
</evidence>
<comment type="catalytic activity">
    <reaction evidence="10 11">
        <text>a 2'-deoxyribonucleoside 5'-diphosphate + [thioredoxin]-disulfide + H2O = a ribonucleoside 5'-diphosphate + [thioredoxin]-dithiol</text>
        <dbReference type="Rhea" id="RHEA:23252"/>
        <dbReference type="Rhea" id="RHEA-COMP:10698"/>
        <dbReference type="Rhea" id="RHEA-COMP:10700"/>
        <dbReference type="ChEBI" id="CHEBI:15377"/>
        <dbReference type="ChEBI" id="CHEBI:29950"/>
        <dbReference type="ChEBI" id="CHEBI:50058"/>
        <dbReference type="ChEBI" id="CHEBI:57930"/>
        <dbReference type="ChEBI" id="CHEBI:73316"/>
        <dbReference type="EC" id="1.17.4.1"/>
    </reaction>
</comment>
<dbReference type="Pfam" id="PF00317">
    <property type="entry name" value="Ribonuc_red_lgN"/>
    <property type="match status" value="1"/>
</dbReference>
<comment type="similarity">
    <text evidence="2 11">Belongs to the ribonucleoside diphosphate reductase class-2 family.</text>
</comment>
<dbReference type="RefSeq" id="WP_269358729.1">
    <property type="nucleotide sequence ID" value="NZ_JAPWHE010000006.1"/>
</dbReference>
<evidence type="ECO:0000313" key="15">
    <source>
        <dbReference type="Proteomes" id="UP001068379"/>
    </source>
</evidence>
<keyword evidence="7" id="KW-0215">Deoxyribonucleotide synthesis</keyword>
<comment type="function">
    <text evidence="11">Catalyzes the reduction of ribonucleotides to deoxyribonucleotides. May function to provide a pool of deoxyribonucleotide precursors for DNA repair during oxygen limitation and/or for immediate growth after restoration of oxygen.</text>
</comment>
<organism evidence="14 15">
    <name type="scientific">Castellaniella denitrificans</name>
    <dbReference type="NCBI Taxonomy" id="56119"/>
    <lineage>
        <taxon>Bacteria</taxon>
        <taxon>Pseudomonadati</taxon>
        <taxon>Pseudomonadota</taxon>
        <taxon>Betaproteobacteria</taxon>
        <taxon>Burkholderiales</taxon>
        <taxon>Alcaligenaceae</taxon>
        <taxon>Castellaniella</taxon>
    </lineage>
</organism>
<keyword evidence="8" id="KW-1015">Disulfide bond</keyword>
<keyword evidence="15" id="KW-1185">Reference proteome</keyword>
<reference evidence="14" key="1">
    <citation type="submission" date="2022-12" db="EMBL/GenBank/DDBJ databases">
        <title>Bacterial isolates from different developmental stages of Nematostella vectensis.</title>
        <authorList>
            <person name="Fraune S."/>
        </authorList>
    </citation>
    <scope>NUCLEOTIDE SEQUENCE</scope>
    <source>
        <strain evidence="14">G21619-S1</strain>
    </source>
</reference>
<sequence>MNRVDVFSGLETQSISVEVLREKYAKGDETSIVEIQRRVARALASVEKPKQRARYRALFLDAQQRGFIPAGRINSAAGTDLAATLINCFVQPVGDSVSDPVDGRPGIYDALQKAAETMRRGGGVGYNFSHIRPAGAIVKGTASKASGPVSYMRVFDRSCETVESAGSRRGAQMGVLDVGHPDIETFIEAKQTAGELTNFNVSVSVTDEFMRAVEHDAPFPLTHAAEPSDDLKAAGAYRREDGLWVYREIRARDLWDRIMRSTYDYAEPGVLFHDRINGENNLHYLETLGATNPCGEQPLPGYGCCCLGSIDLTRFVRDPFGLQGDPSVDWDGLAEVVGVAVRMLDNVLDATVWPLPEQAAEAARKRRVGLGVTGLGDALIMLKLAYDSEPARAMAARFAREVAHAAYRASVDLARERGPFPGFQAGPYLDSGFARRLPEDIRAAIAEHGIRNSHLTSIAPTGTISLAFADNASNGIEPPFSWTYTRTKRMADGGRQDYVVEDHAYRLYRLMGGDVSGALPPYFRTALEISARDHALMVAAVKDHVDAAISKTVNVAADYPYEDFKDLYMQAWKLGLKGITTYRPSGKRGAVLSVSPAAEAPAQPEAISLSEADRRLVLKRVIEPVLNSLRWPNRPRLPRGASCWASDAIESPEGSFVVFVSDLQKRPFEVWVNGARPPRGLGSVSKMLSLDMYTDDFPWLNRKLEVLAATNGGSAFQILDPEAGEPIWVPSTVAALARLVAFRHRSLGIDIDAAAAPKSAMMEALIAPREPKTGPDGTMGWICDVLNPVTGDDFVLMVKELRMPDGSTRPYSVWGAGKFPRAFEGLFKLLSLDMRIVDPAWIAMKLRKLMNYAEPQGDFLARVPGAEKSSSFPSTEAYIARLLIHRYAMLGILDEQGEPVEQMGVVQAESEATEAMAAAHPARQAPPVHGTECPECHLHSVIKKDGCQFCTHCGYTGACG</sequence>
<gene>
    <name evidence="14" type="ORF">O4H32_09910</name>
</gene>
<keyword evidence="6 11" id="KW-0560">Oxidoreductase</keyword>
<dbReference type="PRINTS" id="PR01183">
    <property type="entry name" value="RIBORDTASEM1"/>
</dbReference>
<dbReference type="InterPro" id="IPR013509">
    <property type="entry name" value="RNR_lsu_N"/>
</dbReference>
<dbReference type="SUPFAM" id="SSF51998">
    <property type="entry name" value="PFL-like glycyl radical enzymes"/>
    <property type="match status" value="1"/>
</dbReference>
<protein>
    <recommendedName>
        <fullName evidence="11">Vitamin B12-dependent ribonucleotide reductase</fullName>
        <ecNumber evidence="11">1.17.4.1</ecNumber>
    </recommendedName>
</protein>
<dbReference type="Pfam" id="PF02867">
    <property type="entry name" value="Ribonuc_red_lgC"/>
    <property type="match status" value="1"/>
</dbReference>
<accession>A0ABT4M4L5</accession>
<dbReference type="NCBIfam" id="TIGR02504">
    <property type="entry name" value="NrdJ_Z"/>
    <property type="match status" value="1"/>
</dbReference>
<evidence type="ECO:0000256" key="6">
    <source>
        <dbReference type="ARBA" id="ARBA00023002"/>
    </source>
</evidence>
<dbReference type="InterPro" id="IPR013344">
    <property type="entry name" value="RNR_NrdJ/NrdZ"/>
</dbReference>
<dbReference type="InterPro" id="IPR000788">
    <property type="entry name" value="RNR_lg_C"/>
</dbReference>
<comment type="caution">
    <text evidence="14">The sequence shown here is derived from an EMBL/GenBank/DDBJ whole genome shotgun (WGS) entry which is preliminary data.</text>
</comment>
<dbReference type="EMBL" id="JAPWHE010000006">
    <property type="protein sequence ID" value="MCZ4330263.1"/>
    <property type="molecule type" value="Genomic_DNA"/>
</dbReference>
<keyword evidence="9 11" id="KW-0170">Cobalt</keyword>
<evidence type="ECO:0000256" key="7">
    <source>
        <dbReference type="ARBA" id="ARBA00023116"/>
    </source>
</evidence>
<dbReference type="CDD" id="cd02888">
    <property type="entry name" value="RNR_II_dimer"/>
    <property type="match status" value="1"/>
</dbReference>
<evidence type="ECO:0000256" key="8">
    <source>
        <dbReference type="ARBA" id="ARBA00023157"/>
    </source>
</evidence>
<feature type="domain" description="Ribonucleotide reductase large subunit C-terminal" evidence="13">
    <location>
        <begin position="87"/>
        <end position="582"/>
    </location>
</feature>
<feature type="domain" description="Ribonucleotide reductase large subunit N-terminal" evidence="12">
    <location>
        <begin position="13"/>
        <end position="81"/>
    </location>
</feature>
<dbReference type="GO" id="GO:0004748">
    <property type="term" value="F:ribonucleoside-diphosphate reductase activity, thioredoxin disulfide as acceptor"/>
    <property type="evidence" value="ECO:0007669"/>
    <property type="project" value="UniProtKB-EC"/>
</dbReference>
<dbReference type="InterPro" id="IPR050862">
    <property type="entry name" value="RdRp_reductase_class-2"/>
</dbReference>